<keyword evidence="3 4" id="KW-0732">Signal</keyword>
<keyword evidence="2" id="KW-0813">Transport</keyword>
<evidence type="ECO:0000313" key="7">
    <source>
        <dbReference type="Proteomes" id="UP000264036"/>
    </source>
</evidence>
<dbReference type="PROSITE" id="PS01040">
    <property type="entry name" value="SBP_BACTERIAL_5"/>
    <property type="match status" value="1"/>
</dbReference>
<comment type="caution">
    <text evidence="6">The sequence shown here is derived from an EMBL/GenBank/DDBJ whole genome shotgun (WGS) entry which is preliminary data.</text>
</comment>
<dbReference type="PIRSF" id="PIRSF002741">
    <property type="entry name" value="MppA"/>
    <property type="match status" value="1"/>
</dbReference>
<evidence type="ECO:0000259" key="5">
    <source>
        <dbReference type="Pfam" id="PF00496"/>
    </source>
</evidence>
<dbReference type="PANTHER" id="PTHR30290:SF9">
    <property type="entry name" value="OLIGOPEPTIDE-BINDING PROTEIN APPA"/>
    <property type="match status" value="1"/>
</dbReference>
<dbReference type="InterPro" id="IPR000914">
    <property type="entry name" value="SBP_5_dom"/>
</dbReference>
<gene>
    <name evidence="6" type="ORF">DD666_01950</name>
</gene>
<sequence>MIRFRSLLKMGIVFACAMNVAHAAADQFRLGLSKDLLTLDPIASSDNPSIWTQLLIYDQLVRPSADGTEIVAGLADQWEISPDGKTYTFHLRENAKFSDGQAVTADDVIFSLKRAAGETSGWARFFKPITGYEKVDDRTVKLSLDAPFTPMLNNLALFSASILPAALLQSKGEDFFKAPVGSGPFSLKAWDKGQRVSLDKNPNYWQEGKPAVEHATLEIIGDDNARILKLKANELDAAMDIPFNQVAMLQNDPNIKTAVAKVFRTDLVQLNTSKKPFDDIRVRQALNYAVNKQTIIQGVLKGNGEPASSSLPIMAHHNTDIQPYPYDVAKAKQLLAEAGLADGFKATLLVPSGNVTSRQVGQVIQNALSKIGVTIQLQTIESGSQFTTTKAGNYEMSLAYTTSDTIDPDQLIGFTAVNPERANAMHTNWKSDRVNELYAQERQTPEGAERGRMFQEIEAIINKEVPFIFLYHQGVPYAYRSNVEGFQVLPTSNYRLEEVRVK</sequence>
<dbReference type="EMBL" id="DOEK01000004">
    <property type="protein sequence ID" value="HBP28163.1"/>
    <property type="molecule type" value="Genomic_DNA"/>
</dbReference>
<dbReference type="GO" id="GO:1904680">
    <property type="term" value="F:peptide transmembrane transporter activity"/>
    <property type="evidence" value="ECO:0007669"/>
    <property type="project" value="TreeGrafter"/>
</dbReference>
<dbReference type="PANTHER" id="PTHR30290">
    <property type="entry name" value="PERIPLASMIC BINDING COMPONENT OF ABC TRANSPORTER"/>
    <property type="match status" value="1"/>
</dbReference>
<dbReference type="InterPro" id="IPR023765">
    <property type="entry name" value="SBP_5_CS"/>
</dbReference>
<feature type="domain" description="Solute-binding protein family 5" evidence="5">
    <location>
        <begin position="69"/>
        <end position="412"/>
    </location>
</feature>
<comment type="similarity">
    <text evidence="1">Belongs to the bacterial solute-binding protein 5 family.</text>
</comment>
<dbReference type="AlphaFoldDB" id="A0A356LAZ5"/>
<dbReference type="Pfam" id="PF00496">
    <property type="entry name" value="SBP_bac_5"/>
    <property type="match status" value="1"/>
</dbReference>
<reference evidence="6 7" key="1">
    <citation type="journal article" date="2018" name="Nat. Biotechnol.">
        <title>A standardized bacterial taxonomy based on genome phylogeny substantially revises the tree of life.</title>
        <authorList>
            <person name="Parks D.H."/>
            <person name="Chuvochina M."/>
            <person name="Waite D.W."/>
            <person name="Rinke C."/>
            <person name="Skarshewski A."/>
            <person name="Chaumeil P.A."/>
            <person name="Hugenholtz P."/>
        </authorList>
    </citation>
    <scope>NUCLEOTIDE SEQUENCE [LARGE SCALE GENOMIC DNA]</scope>
    <source>
        <strain evidence="6">UBA10707</strain>
    </source>
</reference>
<dbReference type="CDD" id="cd00995">
    <property type="entry name" value="PBP2_NikA_DppA_OppA_like"/>
    <property type="match status" value="1"/>
</dbReference>
<evidence type="ECO:0000256" key="1">
    <source>
        <dbReference type="ARBA" id="ARBA00005695"/>
    </source>
</evidence>
<organism evidence="6 7">
    <name type="scientific">Advenella kashmirensis</name>
    <dbReference type="NCBI Taxonomy" id="310575"/>
    <lineage>
        <taxon>Bacteria</taxon>
        <taxon>Pseudomonadati</taxon>
        <taxon>Pseudomonadota</taxon>
        <taxon>Betaproteobacteria</taxon>
        <taxon>Burkholderiales</taxon>
        <taxon>Alcaligenaceae</taxon>
    </lineage>
</organism>
<feature type="chain" id="PRO_5016670065" evidence="4">
    <location>
        <begin position="24"/>
        <end position="502"/>
    </location>
</feature>
<dbReference type="Gene3D" id="3.40.190.10">
    <property type="entry name" value="Periplasmic binding protein-like II"/>
    <property type="match status" value="1"/>
</dbReference>
<dbReference type="GO" id="GO:0030288">
    <property type="term" value="C:outer membrane-bounded periplasmic space"/>
    <property type="evidence" value="ECO:0007669"/>
    <property type="project" value="UniProtKB-ARBA"/>
</dbReference>
<evidence type="ECO:0000256" key="3">
    <source>
        <dbReference type="ARBA" id="ARBA00022729"/>
    </source>
</evidence>
<evidence type="ECO:0000256" key="2">
    <source>
        <dbReference type="ARBA" id="ARBA00022448"/>
    </source>
</evidence>
<dbReference type="GO" id="GO:0015833">
    <property type="term" value="P:peptide transport"/>
    <property type="evidence" value="ECO:0007669"/>
    <property type="project" value="TreeGrafter"/>
</dbReference>
<dbReference type="InterPro" id="IPR030678">
    <property type="entry name" value="Peptide/Ni-bd"/>
</dbReference>
<accession>A0A356LAZ5</accession>
<name>A0A356LAZ5_9BURK</name>
<dbReference type="GO" id="GO:0043190">
    <property type="term" value="C:ATP-binding cassette (ABC) transporter complex"/>
    <property type="evidence" value="ECO:0007669"/>
    <property type="project" value="InterPro"/>
</dbReference>
<feature type="signal peptide" evidence="4">
    <location>
        <begin position="1"/>
        <end position="23"/>
    </location>
</feature>
<dbReference type="InterPro" id="IPR039424">
    <property type="entry name" value="SBP_5"/>
</dbReference>
<proteinExistence type="inferred from homology"/>
<dbReference type="Gene3D" id="3.90.76.10">
    <property type="entry name" value="Dipeptide-binding Protein, Domain 1"/>
    <property type="match status" value="1"/>
</dbReference>
<evidence type="ECO:0000256" key="4">
    <source>
        <dbReference type="SAM" id="SignalP"/>
    </source>
</evidence>
<dbReference type="Proteomes" id="UP000264036">
    <property type="component" value="Unassembled WGS sequence"/>
</dbReference>
<dbReference type="SUPFAM" id="SSF53850">
    <property type="entry name" value="Periplasmic binding protein-like II"/>
    <property type="match status" value="1"/>
</dbReference>
<dbReference type="Gene3D" id="3.10.105.10">
    <property type="entry name" value="Dipeptide-binding Protein, Domain 3"/>
    <property type="match status" value="1"/>
</dbReference>
<protein>
    <submittedName>
        <fullName evidence="6">ABC transporter substrate-binding protein</fullName>
    </submittedName>
</protein>
<evidence type="ECO:0000313" key="6">
    <source>
        <dbReference type="EMBL" id="HBP28163.1"/>
    </source>
</evidence>